<feature type="compositionally biased region" description="Basic residues" evidence="2">
    <location>
        <begin position="194"/>
        <end position="203"/>
    </location>
</feature>
<feature type="coiled-coil region" evidence="1">
    <location>
        <begin position="500"/>
        <end position="527"/>
    </location>
</feature>
<evidence type="ECO:0000256" key="1">
    <source>
        <dbReference type="SAM" id="Coils"/>
    </source>
</evidence>
<dbReference type="OrthoDB" id="2149885at2759"/>
<dbReference type="AlphaFoldDB" id="A0A1Y2F354"/>
<proteinExistence type="predicted"/>
<dbReference type="EMBL" id="MCOG01000017">
    <property type="protein sequence ID" value="ORY78338.1"/>
    <property type="molecule type" value="Genomic_DNA"/>
</dbReference>
<feature type="compositionally biased region" description="Basic and acidic residues" evidence="2">
    <location>
        <begin position="161"/>
        <end position="186"/>
    </location>
</feature>
<accession>A0A1Y2F354</accession>
<keyword evidence="1" id="KW-0175">Coiled coil</keyword>
<reference evidence="3 4" key="1">
    <citation type="submission" date="2016-08" db="EMBL/GenBank/DDBJ databases">
        <title>A Parts List for Fungal Cellulosomes Revealed by Comparative Genomics.</title>
        <authorList>
            <consortium name="DOE Joint Genome Institute"/>
            <person name="Haitjema C.H."/>
            <person name="Gilmore S.P."/>
            <person name="Henske J.K."/>
            <person name="Solomon K.V."/>
            <person name="De Groot R."/>
            <person name="Kuo A."/>
            <person name="Mondo S.J."/>
            <person name="Salamov A.A."/>
            <person name="Labutti K."/>
            <person name="Zhao Z."/>
            <person name="Chiniquy J."/>
            <person name="Barry K."/>
            <person name="Brewer H.M."/>
            <person name="Purvine S.O."/>
            <person name="Wright A.T."/>
            <person name="Boxma B."/>
            <person name="Van Alen T."/>
            <person name="Hackstein J.H."/>
            <person name="Baker S.E."/>
            <person name="Grigoriev I.V."/>
            <person name="O'Malley M.A."/>
        </authorList>
    </citation>
    <scope>NUCLEOTIDE SEQUENCE [LARGE SCALE GENOMIC DNA]</scope>
    <source>
        <strain evidence="3 4">G1</strain>
    </source>
</reference>
<feature type="compositionally biased region" description="Basic residues" evidence="2">
    <location>
        <begin position="214"/>
        <end position="230"/>
    </location>
</feature>
<sequence>MTIPETEFSNNNIASSDSGSMDTTNDVDVSKDSFTTKSKRRIRFNSFSNSFSKKDGKSHQNSILFKNYFGDSFEDENDETEKEINTKTEDNITPRESRESLIQKTDRSNVFNLSQDKILFNNLQYDSMFIREIDPFKEKSIVLKNQNSQFNGNILDVLKEEEKKEEEKKENENKNNDNDKYFDEKPPSYNSTFKKGKKSKRNSVRFNEEEINNHKKSSKSKKGKKNAKKNKGNDTTRELLKNKFLKFVKKYASNSKNYSLSDDVEIEKSFYNFYDENFGEKGVDFDASICTYEKNDGSKFNVTVNDLFDDRGEFDEFKNSIFIENDDSSTESTVKEYKKNTSFQYNSSFVYDHDSFGPDYEDTMNYLCYNISTCIDDEYIINDEEENRKMNENILSGLFDEEEEKDNDNKNKDIVKKEESKYLTVTNKTKVSENSKLKENLKTFMESEAFKKVINNPDTFIIFLKSILMGYVDPKKIDKAKDKLFNMIDNNEIEQIKKFVTNYVDIVEESEDKIKDMREKSIMIEREQGHDTTPCSDVVEQSPGFIAKFNEIMIEKFTNINNAIINFTTALCPQIIKNGFNNIMKSIPFVVSFASLIPMEYVTGLLSSFPAGQAILNAVNDVIMRSSLLASSHIALPQIAILIGCLYKCFTRYNQDNSRGINEDNSNTYLTKFMGLFEIFSKHLRSDGGLNNTEKDPSAITSKVVNALLKTMVESKDLPQMFNNDKVNSIVTNLMESLPNTDNKLKACLAVLNDVMNKDNATSKALFEELINLLDREKLSDEDFTKILTLIIKGSQNLQIMSGQNQNNLYKNSTNVATSSSTPVNEGDVVAMDLDKSYSVIMFSQVLDELKKSTGETTSNQENKNNLILSTRDINYKYPEDYKMNSDSLNSKIKMKKAYEKRSYSLVDKRNIYEKDSYTEFSSKNYNRKGDSTGFSNKKEESLDDLKQVISKYYPSPSASPTTSVSTSHVYFQRKNKSYDERRLNRGFSNNEIH</sequence>
<protein>
    <submittedName>
        <fullName evidence="3">Uncharacterized protein</fullName>
    </submittedName>
</protein>
<dbReference type="STRING" id="1754190.A0A1Y2F354"/>
<comment type="caution">
    <text evidence="3">The sequence shown here is derived from an EMBL/GenBank/DDBJ whole genome shotgun (WGS) entry which is preliminary data.</text>
</comment>
<feature type="compositionally biased region" description="Polar residues" evidence="2">
    <location>
        <begin position="7"/>
        <end position="30"/>
    </location>
</feature>
<name>A0A1Y2F354_9FUNG</name>
<feature type="region of interest" description="Disordered" evidence="2">
    <location>
        <begin position="161"/>
        <end position="235"/>
    </location>
</feature>
<organism evidence="3 4">
    <name type="scientific">Neocallimastix californiae</name>
    <dbReference type="NCBI Taxonomy" id="1754190"/>
    <lineage>
        <taxon>Eukaryota</taxon>
        <taxon>Fungi</taxon>
        <taxon>Fungi incertae sedis</taxon>
        <taxon>Chytridiomycota</taxon>
        <taxon>Chytridiomycota incertae sedis</taxon>
        <taxon>Neocallimastigomycetes</taxon>
        <taxon>Neocallimastigales</taxon>
        <taxon>Neocallimastigaceae</taxon>
        <taxon>Neocallimastix</taxon>
    </lineage>
</organism>
<keyword evidence="4" id="KW-1185">Reference proteome</keyword>
<evidence type="ECO:0000313" key="4">
    <source>
        <dbReference type="Proteomes" id="UP000193920"/>
    </source>
</evidence>
<evidence type="ECO:0000313" key="3">
    <source>
        <dbReference type="EMBL" id="ORY78338.1"/>
    </source>
</evidence>
<gene>
    <name evidence="3" type="ORF">LY90DRAFT_665066</name>
</gene>
<feature type="region of interest" description="Disordered" evidence="2">
    <location>
        <begin position="1"/>
        <end position="30"/>
    </location>
</feature>
<evidence type="ECO:0000256" key="2">
    <source>
        <dbReference type="SAM" id="MobiDB-lite"/>
    </source>
</evidence>
<dbReference type="Proteomes" id="UP000193920">
    <property type="component" value="Unassembled WGS sequence"/>
</dbReference>